<dbReference type="Pfam" id="PF01636">
    <property type="entry name" value="APH"/>
    <property type="match status" value="1"/>
</dbReference>
<dbReference type="GO" id="GO:0005524">
    <property type="term" value="F:ATP binding"/>
    <property type="evidence" value="ECO:0007669"/>
    <property type="project" value="InterPro"/>
</dbReference>
<dbReference type="VEuPathDB" id="FungiDB:CPAG_06084"/>
<reference evidence="3" key="3">
    <citation type="journal article" date="2010" name="Genome Res.">
        <title>Population genomic sequencing of Coccidioides fungi reveals recent hybridization and transposon control.</title>
        <authorList>
            <person name="Neafsey D.E."/>
            <person name="Barker B.M."/>
            <person name="Sharpton T.J."/>
            <person name="Stajich J.E."/>
            <person name="Park D.J."/>
            <person name="Whiston E."/>
            <person name="Hung C.-Y."/>
            <person name="McMahan C."/>
            <person name="White J."/>
            <person name="Sykes S."/>
            <person name="Heiman D."/>
            <person name="Young S."/>
            <person name="Zeng Q."/>
            <person name="Abouelleil A."/>
            <person name="Aftuck L."/>
            <person name="Bessette D."/>
            <person name="Brown A."/>
            <person name="FitzGerald M."/>
            <person name="Lui A."/>
            <person name="Macdonald J.P."/>
            <person name="Priest M."/>
            <person name="Orbach M.J."/>
            <person name="Galgiani J.N."/>
            <person name="Kirkland T.N."/>
            <person name="Cole G.T."/>
            <person name="Birren B.W."/>
            <person name="Henn M.R."/>
            <person name="Taylor J.W."/>
            <person name="Rounsley S.D."/>
        </authorList>
    </citation>
    <scope>NUCLEOTIDE SEQUENCE [LARGE SCALE GENOMIC DNA]</scope>
    <source>
        <strain evidence="3">RMSCC 3488</strain>
    </source>
</reference>
<accession>A0A0J6FK34</accession>
<dbReference type="SUPFAM" id="SSF56112">
    <property type="entry name" value="Protein kinase-like (PK-like)"/>
    <property type="match status" value="1"/>
</dbReference>
<reference evidence="3" key="2">
    <citation type="journal article" date="2009" name="Genome Res.">
        <title>Comparative genomic analyses of the human fungal pathogens Coccidioides and their relatives.</title>
        <authorList>
            <person name="Sharpton T.J."/>
            <person name="Stajich J.E."/>
            <person name="Rounsley S.D."/>
            <person name="Gardner M.J."/>
            <person name="Wortman J.R."/>
            <person name="Jordar V.S."/>
            <person name="Maiti R."/>
            <person name="Kodira C.D."/>
            <person name="Neafsey D.E."/>
            <person name="Zeng Q."/>
            <person name="Hung C.-Y."/>
            <person name="McMahan C."/>
            <person name="Muszewska A."/>
            <person name="Grynberg M."/>
            <person name="Mandel M.A."/>
            <person name="Kellner E.M."/>
            <person name="Barker B.M."/>
            <person name="Galgiani J.N."/>
            <person name="Orbach M.J."/>
            <person name="Kirkland T.N."/>
            <person name="Cole G.T."/>
            <person name="Henn M.R."/>
            <person name="Birren B.W."/>
            <person name="Taylor J.W."/>
        </authorList>
    </citation>
    <scope>NUCLEOTIDE SEQUENCE [LARGE SCALE GENOMIC DNA]</scope>
    <source>
        <strain evidence="3">RMSCC 3488</strain>
    </source>
</reference>
<evidence type="ECO:0000313" key="2">
    <source>
        <dbReference type="EMBL" id="KMM69770.1"/>
    </source>
</evidence>
<dbReference type="EMBL" id="DS268111">
    <property type="protein sequence ID" value="KMM69770.1"/>
    <property type="molecule type" value="Genomic_DNA"/>
</dbReference>
<evidence type="ECO:0000313" key="3">
    <source>
        <dbReference type="Proteomes" id="UP000054567"/>
    </source>
</evidence>
<dbReference type="Proteomes" id="UP000054567">
    <property type="component" value="Unassembled WGS sequence"/>
</dbReference>
<protein>
    <recommendedName>
        <fullName evidence="1">Protein kinase domain-containing protein</fullName>
    </recommendedName>
</protein>
<evidence type="ECO:0000259" key="1">
    <source>
        <dbReference type="PROSITE" id="PS50011"/>
    </source>
</evidence>
<dbReference type="InterPro" id="IPR000719">
    <property type="entry name" value="Prot_kinase_dom"/>
</dbReference>
<dbReference type="GO" id="GO:0004672">
    <property type="term" value="F:protein kinase activity"/>
    <property type="evidence" value="ECO:0007669"/>
    <property type="project" value="InterPro"/>
</dbReference>
<reference evidence="2 3" key="1">
    <citation type="submission" date="2007-06" db="EMBL/GenBank/DDBJ databases">
        <title>The Genome Sequence of Coccidioides posadasii RMSCC_3488.</title>
        <authorList>
            <consortium name="Coccidioides Genome Resources Consortium"/>
            <consortium name="The Broad Institute Genome Sequencing Platform"/>
            <person name="Henn M.R."/>
            <person name="Sykes S."/>
            <person name="Young S."/>
            <person name="Jaffe D."/>
            <person name="Berlin A."/>
            <person name="Alvarez P."/>
            <person name="Butler J."/>
            <person name="Gnerre S."/>
            <person name="Grabherr M."/>
            <person name="Mauceli E."/>
            <person name="Brockman W."/>
            <person name="Kodira C."/>
            <person name="Alvarado L."/>
            <person name="Zeng Q."/>
            <person name="Crawford M."/>
            <person name="Antoine C."/>
            <person name="Devon K."/>
            <person name="Galgiani J."/>
            <person name="Orsborn K."/>
            <person name="Lewis M.L."/>
            <person name="Nusbaum C."/>
            <person name="Galagan J."/>
            <person name="Birren B."/>
        </authorList>
    </citation>
    <scope>NUCLEOTIDE SEQUENCE [LARGE SCALE GENOMIC DNA]</scope>
    <source>
        <strain evidence="2 3">RMSCC 3488</strain>
    </source>
</reference>
<dbReference type="PROSITE" id="PS50011">
    <property type="entry name" value="PROTEIN_KINASE_DOM"/>
    <property type="match status" value="1"/>
</dbReference>
<dbReference type="InterPro" id="IPR002575">
    <property type="entry name" value="Aminoglycoside_PTrfase"/>
</dbReference>
<proteinExistence type="predicted"/>
<feature type="domain" description="Protein kinase" evidence="1">
    <location>
        <begin position="1"/>
        <end position="122"/>
    </location>
</feature>
<dbReference type="Gene3D" id="1.10.510.10">
    <property type="entry name" value="Transferase(Phosphotransferase) domain 1"/>
    <property type="match status" value="1"/>
</dbReference>
<organism evidence="2 3">
    <name type="scientific">Coccidioides posadasii RMSCC 3488</name>
    <dbReference type="NCBI Taxonomy" id="454284"/>
    <lineage>
        <taxon>Eukaryota</taxon>
        <taxon>Fungi</taxon>
        <taxon>Dikarya</taxon>
        <taxon>Ascomycota</taxon>
        <taxon>Pezizomycotina</taxon>
        <taxon>Eurotiomycetes</taxon>
        <taxon>Eurotiomycetidae</taxon>
        <taxon>Onygenales</taxon>
        <taxon>Onygenaceae</taxon>
        <taxon>Coccidioides</taxon>
    </lineage>
</organism>
<dbReference type="AlphaFoldDB" id="A0A0J6FK34"/>
<dbReference type="InterPro" id="IPR011009">
    <property type="entry name" value="Kinase-like_dom_sf"/>
</dbReference>
<gene>
    <name evidence="2" type="ORF">CPAG_06084</name>
</gene>
<sequence>MVKSSFQAIHRQGVLHGDAEPRNILWNDIVQRPMIVDFGRASIRHPLSTIPANTMRKRKLQGHKIDNKFIVESNTAQCHLDRLFGSLKARRISIWNAHVKPLQRVRGGRSRDNLVGYMRTII</sequence>
<name>A0A0J6FK34_COCPO</name>